<dbReference type="PROSITE" id="PS00557">
    <property type="entry name" value="FMN_HYDROXY_ACID_DH_1"/>
    <property type="match status" value="1"/>
</dbReference>
<feature type="binding site" evidence="7">
    <location>
        <position position="265"/>
    </location>
    <ligand>
        <name>FMN</name>
        <dbReference type="ChEBI" id="CHEBI:58210"/>
    </ligand>
</feature>
<feature type="binding site" evidence="7">
    <location>
        <position position="289"/>
    </location>
    <ligand>
        <name>glyoxylate</name>
        <dbReference type="ChEBI" id="CHEBI:36655"/>
    </ligand>
</feature>
<dbReference type="Pfam" id="PF01070">
    <property type="entry name" value="FMN_dh"/>
    <property type="match status" value="1"/>
</dbReference>
<comment type="caution">
    <text evidence="9">The sequence shown here is derived from an EMBL/GenBank/DDBJ whole genome shotgun (WGS) entry which is preliminary data.</text>
</comment>
<evidence type="ECO:0000256" key="4">
    <source>
        <dbReference type="ARBA" id="ARBA00023002"/>
    </source>
</evidence>
<proteinExistence type="inferred from homology"/>
<evidence type="ECO:0000256" key="3">
    <source>
        <dbReference type="ARBA" id="ARBA00022643"/>
    </source>
</evidence>
<feature type="binding site" evidence="7">
    <location>
        <position position="123"/>
    </location>
    <ligand>
        <name>FMN</name>
        <dbReference type="ChEBI" id="CHEBI:58210"/>
    </ligand>
</feature>
<organism evidence="9 10">
    <name type="scientific">Maricaulis virginensis</name>
    <dbReference type="NCBI Taxonomy" id="144022"/>
    <lineage>
        <taxon>Bacteria</taxon>
        <taxon>Pseudomonadati</taxon>
        <taxon>Pseudomonadota</taxon>
        <taxon>Alphaproteobacteria</taxon>
        <taxon>Maricaulales</taxon>
        <taxon>Maricaulaceae</taxon>
        <taxon>Maricaulis</taxon>
    </lineage>
</organism>
<dbReference type="AlphaFoldDB" id="A0A9W6IHU6"/>
<feature type="domain" description="FMN hydroxy acid dehydrogenase" evidence="8">
    <location>
        <begin position="14"/>
        <end position="393"/>
    </location>
</feature>
<evidence type="ECO:0000313" key="9">
    <source>
        <dbReference type="EMBL" id="GLK50538.1"/>
    </source>
</evidence>
<comment type="similarity">
    <text evidence="5">Belongs to the FMN-dependent alpha-hydroxy acid dehydrogenase family.</text>
</comment>
<evidence type="ECO:0000256" key="1">
    <source>
        <dbReference type="ARBA" id="ARBA00001917"/>
    </source>
</evidence>
<feature type="binding site" evidence="7">
    <location>
        <position position="287"/>
    </location>
    <ligand>
        <name>FMN</name>
        <dbReference type="ChEBI" id="CHEBI:58210"/>
    </ligand>
</feature>
<feature type="binding site" evidence="7">
    <location>
        <position position="40"/>
    </location>
    <ligand>
        <name>glyoxylate</name>
        <dbReference type="ChEBI" id="CHEBI:36655"/>
    </ligand>
</feature>
<evidence type="ECO:0000259" key="8">
    <source>
        <dbReference type="PROSITE" id="PS51349"/>
    </source>
</evidence>
<name>A0A9W6IHU6_9PROT</name>
<keyword evidence="4" id="KW-0560">Oxidoreductase</keyword>
<feature type="binding site" evidence="7">
    <location>
        <begin position="320"/>
        <end position="324"/>
    </location>
    <ligand>
        <name>FMN</name>
        <dbReference type="ChEBI" id="CHEBI:58210"/>
    </ligand>
</feature>
<evidence type="ECO:0000256" key="2">
    <source>
        <dbReference type="ARBA" id="ARBA00022630"/>
    </source>
</evidence>
<dbReference type="InterPro" id="IPR037396">
    <property type="entry name" value="FMN_HAD"/>
</dbReference>
<dbReference type="FunFam" id="3.20.20.70:FF:000029">
    <property type="entry name" value="L-lactate dehydrogenase"/>
    <property type="match status" value="1"/>
</dbReference>
<evidence type="ECO:0000256" key="7">
    <source>
        <dbReference type="PIRSR" id="PIRSR000138-2"/>
    </source>
</evidence>
<keyword evidence="2 7" id="KW-0285">Flavoprotein</keyword>
<evidence type="ECO:0000313" key="10">
    <source>
        <dbReference type="Proteomes" id="UP001143486"/>
    </source>
</evidence>
<feature type="binding site" evidence="7">
    <location>
        <begin position="343"/>
        <end position="344"/>
    </location>
    <ligand>
        <name>FMN</name>
        <dbReference type="ChEBI" id="CHEBI:58210"/>
    </ligand>
</feature>
<dbReference type="GO" id="GO:0010181">
    <property type="term" value="F:FMN binding"/>
    <property type="evidence" value="ECO:0007669"/>
    <property type="project" value="InterPro"/>
</dbReference>
<keyword evidence="10" id="KW-1185">Reference proteome</keyword>
<dbReference type="GO" id="GO:0016614">
    <property type="term" value="F:oxidoreductase activity, acting on CH-OH group of donors"/>
    <property type="evidence" value="ECO:0007669"/>
    <property type="project" value="UniProtKB-ARBA"/>
</dbReference>
<dbReference type="Gene3D" id="3.20.20.70">
    <property type="entry name" value="Aldolase class I"/>
    <property type="match status" value="1"/>
</dbReference>
<gene>
    <name evidence="9" type="ORF">GCM10017621_00460</name>
</gene>
<dbReference type="EMBL" id="BSFE01000001">
    <property type="protein sequence ID" value="GLK50538.1"/>
    <property type="molecule type" value="Genomic_DNA"/>
</dbReference>
<comment type="cofactor">
    <cofactor evidence="1">
        <name>FMN</name>
        <dbReference type="ChEBI" id="CHEBI:58210"/>
    </cofactor>
</comment>
<feature type="binding site" evidence="7">
    <location>
        <position position="292"/>
    </location>
    <ligand>
        <name>glyoxylate</name>
        <dbReference type="ChEBI" id="CHEBI:36655"/>
    </ligand>
</feature>
<evidence type="ECO:0000256" key="5">
    <source>
        <dbReference type="ARBA" id="ARBA00024042"/>
    </source>
</evidence>
<feature type="active site" description="Proton acceptor" evidence="6">
    <location>
        <position position="289"/>
    </location>
</feature>
<dbReference type="InterPro" id="IPR000262">
    <property type="entry name" value="FMN-dep_DH"/>
</dbReference>
<feature type="binding site" evidence="7">
    <location>
        <position position="146"/>
    </location>
    <ligand>
        <name>glyoxylate</name>
        <dbReference type="ChEBI" id="CHEBI:36655"/>
    </ligand>
</feature>
<reference evidence="9" key="1">
    <citation type="journal article" date="2014" name="Int. J. Syst. Evol. Microbiol.">
        <title>Complete genome sequence of Corynebacterium casei LMG S-19264T (=DSM 44701T), isolated from a smear-ripened cheese.</title>
        <authorList>
            <consortium name="US DOE Joint Genome Institute (JGI-PGF)"/>
            <person name="Walter F."/>
            <person name="Albersmeier A."/>
            <person name="Kalinowski J."/>
            <person name="Ruckert C."/>
        </authorList>
    </citation>
    <scope>NUCLEOTIDE SEQUENCE</scope>
    <source>
        <strain evidence="9">VKM B-1513</strain>
    </source>
</reference>
<accession>A0A9W6IHU6</accession>
<dbReference type="InterPro" id="IPR013785">
    <property type="entry name" value="Aldolase_TIM"/>
</dbReference>
<dbReference type="PROSITE" id="PS51349">
    <property type="entry name" value="FMN_HYDROXY_ACID_DH_2"/>
    <property type="match status" value="1"/>
</dbReference>
<dbReference type="InterPro" id="IPR012133">
    <property type="entry name" value="Alpha-hydoxy_acid_DH_FMN"/>
</dbReference>
<feature type="binding site" evidence="7">
    <location>
        <position position="172"/>
    </location>
    <ligand>
        <name>FMN</name>
        <dbReference type="ChEBI" id="CHEBI:58210"/>
    </ligand>
</feature>
<feature type="binding site" evidence="7">
    <location>
        <begin position="93"/>
        <end position="95"/>
    </location>
    <ligand>
        <name>FMN</name>
        <dbReference type="ChEBI" id="CHEBI:58210"/>
    </ligand>
</feature>
<dbReference type="PIRSF" id="PIRSF000138">
    <property type="entry name" value="Al-hdrx_acd_dh"/>
    <property type="match status" value="1"/>
</dbReference>
<dbReference type="SUPFAM" id="SSF51395">
    <property type="entry name" value="FMN-linked oxidoreductases"/>
    <property type="match status" value="1"/>
</dbReference>
<evidence type="ECO:0000256" key="6">
    <source>
        <dbReference type="PIRSR" id="PIRSR000138-1"/>
    </source>
</evidence>
<dbReference type="InterPro" id="IPR008259">
    <property type="entry name" value="FMN_hydac_DH_AS"/>
</dbReference>
<dbReference type="CDD" id="cd02809">
    <property type="entry name" value="alpha_hydroxyacid_oxid_FMN"/>
    <property type="match status" value="1"/>
</dbReference>
<feature type="binding site" evidence="7">
    <location>
        <position position="144"/>
    </location>
    <ligand>
        <name>FMN</name>
        <dbReference type="ChEBI" id="CHEBI:58210"/>
    </ligand>
</feature>
<dbReference type="PANTHER" id="PTHR10578:SF107">
    <property type="entry name" value="2-HYDROXYACID OXIDASE 1"/>
    <property type="match status" value="1"/>
</dbReference>
<protein>
    <submittedName>
        <fullName evidence="9">Alpha-hydroxy-acid oxidizing enzyme</fullName>
    </submittedName>
</protein>
<reference evidence="9" key="2">
    <citation type="submission" date="2023-01" db="EMBL/GenBank/DDBJ databases">
        <authorList>
            <person name="Sun Q."/>
            <person name="Evtushenko L."/>
        </authorList>
    </citation>
    <scope>NUCLEOTIDE SEQUENCE</scope>
    <source>
        <strain evidence="9">VKM B-1513</strain>
    </source>
</reference>
<dbReference type="PANTHER" id="PTHR10578">
    <property type="entry name" value="S -2-HYDROXY-ACID OXIDASE-RELATED"/>
    <property type="match status" value="1"/>
</dbReference>
<feature type="binding site" evidence="7">
    <location>
        <position position="181"/>
    </location>
    <ligand>
        <name>glyoxylate</name>
        <dbReference type="ChEBI" id="CHEBI:36655"/>
    </ligand>
</feature>
<dbReference type="Proteomes" id="UP001143486">
    <property type="component" value="Unassembled WGS sequence"/>
</dbReference>
<sequence>MTAGAGGTTLPPMSRIENAHNIAALRREAQRRLPRMVFDYIDGGADDEFTLGANNRRFADYELLFKSLVDISEIDTATTVMGDACSAPIIVTPTAVQRLFHPREGEAAVARAAKKAGLIHCLSTLASTTIEDIARFNDGPKWFQVYVWKDRGLVEQALERARKAGFTGLILTVDVPVAGNRERDLVNAFSVPPEINAKTVSQVLARPGYLWDIATTSKISTANWVDLETRDMGIAEFLDTQFDRSVTWKDAAWMKEAWGGPFAIKGICRADDARRCVDAGADAVWISNHGGRQLDTAPATIDTLADIVAAVSGQAEVILDGGIRRGTDIVKALALGARAVAVGRPYLYGLGAAGEAGVTRALDILVSALRRDMALTGVTRLDALTPDFVRKSR</sequence>
<keyword evidence="3 7" id="KW-0288">FMN</keyword>